<gene>
    <name evidence="1" type="ORF">HPB47_002342</name>
</gene>
<accession>A0AC60PN45</accession>
<evidence type="ECO:0000313" key="1">
    <source>
        <dbReference type="EMBL" id="KAG0421791.1"/>
    </source>
</evidence>
<reference evidence="1 2" key="1">
    <citation type="journal article" date="2020" name="Cell">
        <title>Large-Scale Comparative Analyses of Tick Genomes Elucidate Their Genetic Diversity and Vector Capacities.</title>
        <authorList>
            <consortium name="Tick Genome and Microbiome Consortium (TIGMIC)"/>
            <person name="Jia N."/>
            <person name="Wang J."/>
            <person name="Shi W."/>
            <person name="Du L."/>
            <person name="Sun Y."/>
            <person name="Zhan W."/>
            <person name="Jiang J.F."/>
            <person name="Wang Q."/>
            <person name="Zhang B."/>
            <person name="Ji P."/>
            <person name="Bell-Sakyi L."/>
            <person name="Cui X.M."/>
            <person name="Yuan T.T."/>
            <person name="Jiang B.G."/>
            <person name="Yang W.F."/>
            <person name="Lam T.T."/>
            <person name="Chang Q.C."/>
            <person name="Ding S.J."/>
            <person name="Wang X.J."/>
            <person name="Zhu J.G."/>
            <person name="Ruan X.D."/>
            <person name="Zhao L."/>
            <person name="Wei J.T."/>
            <person name="Ye R.Z."/>
            <person name="Que T.C."/>
            <person name="Du C.H."/>
            <person name="Zhou Y.H."/>
            <person name="Cheng J.X."/>
            <person name="Dai P.F."/>
            <person name="Guo W.B."/>
            <person name="Han X.H."/>
            <person name="Huang E.J."/>
            <person name="Li L.F."/>
            <person name="Wei W."/>
            <person name="Gao Y.C."/>
            <person name="Liu J.Z."/>
            <person name="Shao H.Z."/>
            <person name="Wang X."/>
            <person name="Wang C.C."/>
            <person name="Yang T.C."/>
            <person name="Huo Q.B."/>
            <person name="Li W."/>
            <person name="Chen H.Y."/>
            <person name="Chen S.E."/>
            <person name="Zhou L.G."/>
            <person name="Ni X.B."/>
            <person name="Tian J.H."/>
            <person name="Sheng Y."/>
            <person name="Liu T."/>
            <person name="Pan Y.S."/>
            <person name="Xia L.Y."/>
            <person name="Li J."/>
            <person name="Zhao F."/>
            <person name="Cao W.C."/>
        </authorList>
    </citation>
    <scope>NUCLEOTIDE SEQUENCE [LARGE SCALE GENOMIC DNA]</scope>
    <source>
        <strain evidence="1">Iper-2018</strain>
    </source>
</reference>
<protein>
    <submittedName>
        <fullName evidence="1">Uncharacterized protein</fullName>
    </submittedName>
</protein>
<proteinExistence type="predicted"/>
<name>A0AC60PN45_IXOPE</name>
<dbReference type="Proteomes" id="UP000805193">
    <property type="component" value="Unassembled WGS sequence"/>
</dbReference>
<keyword evidence="2" id="KW-1185">Reference proteome</keyword>
<organism evidence="1 2">
    <name type="scientific">Ixodes persulcatus</name>
    <name type="common">Taiga tick</name>
    <dbReference type="NCBI Taxonomy" id="34615"/>
    <lineage>
        <taxon>Eukaryota</taxon>
        <taxon>Metazoa</taxon>
        <taxon>Ecdysozoa</taxon>
        <taxon>Arthropoda</taxon>
        <taxon>Chelicerata</taxon>
        <taxon>Arachnida</taxon>
        <taxon>Acari</taxon>
        <taxon>Parasitiformes</taxon>
        <taxon>Ixodida</taxon>
        <taxon>Ixodoidea</taxon>
        <taxon>Ixodidae</taxon>
        <taxon>Ixodinae</taxon>
        <taxon>Ixodes</taxon>
    </lineage>
</organism>
<sequence>MASEATYALVWFAAWSSLRRSAAKAVIDLHIQNGHLQQQIREMQVCWQVLRHVVSFKHQGEQTRPGEQATPQELARPQPPEQYVMPLSNKEQFCAAEAQLKNFTNKTLPLVFLGDSKTLQKVVREMVGRPFSKQVQERFSLLGYRGKSRFKDTIMHKAVIASTMLRLRLRGSRMQGDPNVKNLIEGLYQLLLNVLPKPRLTATGAKIQHD</sequence>
<dbReference type="EMBL" id="JABSTQ010010318">
    <property type="protein sequence ID" value="KAG0421791.1"/>
    <property type="molecule type" value="Genomic_DNA"/>
</dbReference>
<evidence type="ECO:0000313" key="2">
    <source>
        <dbReference type="Proteomes" id="UP000805193"/>
    </source>
</evidence>
<comment type="caution">
    <text evidence="1">The sequence shown here is derived from an EMBL/GenBank/DDBJ whole genome shotgun (WGS) entry which is preliminary data.</text>
</comment>